<dbReference type="InterPro" id="IPR011330">
    <property type="entry name" value="Glyco_hydro/deAcase_b/a-brl"/>
</dbReference>
<dbReference type="EMBL" id="BMIX01000001">
    <property type="protein sequence ID" value="GGG27290.1"/>
    <property type="molecule type" value="Genomic_DNA"/>
</dbReference>
<feature type="domain" description="NodB homology" evidence="3">
    <location>
        <begin position="70"/>
        <end position="291"/>
    </location>
</feature>
<dbReference type="PANTHER" id="PTHR34216:SF3">
    <property type="entry name" value="POLY-BETA-1,6-N-ACETYL-D-GLUCOSAMINE N-DEACETYLASE"/>
    <property type="match status" value="1"/>
</dbReference>
<dbReference type="InterPro" id="IPR002509">
    <property type="entry name" value="NODB_dom"/>
</dbReference>
<evidence type="ECO:0000256" key="1">
    <source>
        <dbReference type="ARBA" id="ARBA00004613"/>
    </source>
</evidence>
<dbReference type="InterPro" id="IPR051398">
    <property type="entry name" value="Polysacch_Deacetylase"/>
</dbReference>
<gene>
    <name evidence="4" type="ORF">GCM10011532_08400</name>
</gene>
<comment type="subcellular location">
    <subcellularLocation>
        <location evidence="1">Secreted</location>
    </subcellularLocation>
</comment>
<keyword evidence="5" id="KW-1185">Reference proteome</keyword>
<evidence type="ECO:0000313" key="4">
    <source>
        <dbReference type="EMBL" id="GGG27290.1"/>
    </source>
</evidence>
<protein>
    <recommendedName>
        <fullName evidence="3">NodB homology domain-containing protein</fullName>
    </recommendedName>
</protein>
<accession>A0ABQ1WE00</accession>
<dbReference type="SUPFAM" id="SSF88713">
    <property type="entry name" value="Glycoside hydrolase/deacetylase"/>
    <property type="match status" value="1"/>
</dbReference>
<dbReference type="CDD" id="cd10918">
    <property type="entry name" value="CE4_NodB_like_5s_6s"/>
    <property type="match status" value="1"/>
</dbReference>
<comment type="caution">
    <text evidence="4">The sequence shown here is derived from an EMBL/GenBank/DDBJ whole genome shotgun (WGS) entry which is preliminary data.</text>
</comment>
<keyword evidence="2" id="KW-0732">Signal</keyword>
<dbReference type="PROSITE" id="PS51677">
    <property type="entry name" value="NODB"/>
    <property type="match status" value="1"/>
</dbReference>
<evidence type="ECO:0000313" key="5">
    <source>
        <dbReference type="Proteomes" id="UP000605733"/>
    </source>
</evidence>
<dbReference type="Pfam" id="PF01522">
    <property type="entry name" value="Polysacc_deac_1"/>
    <property type="match status" value="1"/>
</dbReference>
<dbReference type="Gene3D" id="3.20.20.370">
    <property type="entry name" value="Glycoside hydrolase/deacetylase"/>
    <property type="match status" value="1"/>
</dbReference>
<dbReference type="RefSeq" id="WP_011709874.1">
    <property type="nucleotide sequence ID" value="NZ_BMIX01000001.1"/>
</dbReference>
<reference evidence="5" key="1">
    <citation type="journal article" date="2019" name="Int. J. Syst. Evol. Microbiol.">
        <title>The Global Catalogue of Microorganisms (GCM) 10K type strain sequencing project: providing services to taxonomists for standard genome sequencing and annotation.</title>
        <authorList>
            <consortium name="The Broad Institute Genomics Platform"/>
            <consortium name="The Broad Institute Genome Sequencing Center for Infectious Disease"/>
            <person name="Wu L."/>
            <person name="Ma J."/>
        </authorList>
    </citation>
    <scope>NUCLEOTIDE SEQUENCE [LARGE SCALE GENOMIC DNA]</scope>
    <source>
        <strain evidence="5">CGMCC 1.15422</strain>
    </source>
</reference>
<sequence length="291" mass="34143">MRSTLYNFLDHFSSIYLKRHSSKLRVLAYHTVPDNVKFEEQIQFLISEYNIISIDTLQLVLNGKTQLPEKPLIITFDDGDFSVYKKGLPVLKKYQLPAILFIITDLINTQENFWWKQIEKHYQDQGKTYLEARKKVNSLKQVPERERQKYLSKIPPVEYRQLSTEELEELSVNRVAIANHTHTHPMLNNCSNEEIEEELNQVQTRFEKLTFAYFNVFAYPNGNWDHRTEKLIQSKGISVAFLFDHQLNKKSLNPLRISRIAVNTDDDLPEFKVKVSGLHSRVLSLKKSLST</sequence>
<proteinExistence type="predicted"/>
<evidence type="ECO:0000259" key="3">
    <source>
        <dbReference type="PROSITE" id="PS51677"/>
    </source>
</evidence>
<evidence type="ECO:0000256" key="2">
    <source>
        <dbReference type="ARBA" id="ARBA00022729"/>
    </source>
</evidence>
<name>A0ABQ1WE00_9FLAO</name>
<dbReference type="PANTHER" id="PTHR34216">
    <property type="match status" value="1"/>
</dbReference>
<organism evidence="4 5">
    <name type="scientific">Christiangramia forsetii</name>
    <dbReference type="NCBI Taxonomy" id="411153"/>
    <lineage>
        <taxon>Bacteria</taxon>
        <taxon>Pseudomonadati</taxon>
        <taxon>Bacteroidota</taxon>
        <taxon>Flavobacteriia</taxon>
        <taxon>Flavobacteriales</taxon>
        <taxon>Flavobacteriaceae</taxon>
        <taxon>Christiangramia</taxon>
    </lineage>
</organism>
<dbReference type="Proteomes" id="UP000605733">
    <property type="component" value="Unassembled WGS sequence"/>
</dbReference>